<feature type="region of interest" description="Disordered" evidence="1">
    <location>
        <begin position="1"/>
        <end position="31"/>
    </location>
</feature>
<comment type="caution">
    <text evidence="2">The sequence shown here is derived from an EMBL/GenBank/DDBJ whole genome shotgun (WGS) entry which is preliminary data.</text>
</comment>
<dbReference type="Proteomes" id="UP001266305">
    <property type="component" value="Unassembled WGS sequence"/>
</dbReference>
<gene>
    <name evidence="2" type="ORF">P7K49_013123</name>
</gene>
<protein>
    <submittedName>
        <fullName evidence="2">Uncharacterized protein</fullName>
    </submittedName>
</protein>
<feature type="compositionally biased region" description="Polar residues" evidence="1">
    <location>
        <begin position="1"/>
        <end position="10"/>
    </location>
</feature>
<proteinExistence type="predicted"/>
<name>A0ABQ9VEZ9_SAGOE</name>
<accession>A0ABQ9VEZ9</accession>
<organism evidence="2 3">
    <name type="scientific">Saguinus oedipus</name>
    <name type="common">Cotton-top tamarin</name>
    <name type="synonym">Oedipomidas oedipus</name>
    <dbReference type="NCBI Taxonomy" id="9490"/>
    <lineage>
        <taxon>Eukaryota</taxon>
        <taxon>Metazoa</taxon>
        <taxon>Chordata</taxon>
        <taxon>Craniata</taxon>
        <taxon>Vertebrata</taxon>
        <taxon>Euteleostomi</taxon>
        <taxon>Mammalia</taxon>
        <taxon>Eutheria</taxon>
        <taxon>Euarchontoglires</taxon>
        <taxon>Primates</taxon>
        <taxon>Haplorrhini</taxon>
        <taxon>Platyrrhini</taxon>
        <taxon>Cebidae</taxon>
        <taxon>Callitrichinae</taxon>
        <taxon>Saguinus</taxon>
    </lineage>
</organism>
<evidence type="ECO:0000313" key="2">
    <source>
        <dbReference type="EMBL" id="KAK2107958.1"/>
    </source>
</evidence>
<sequence>MKSLDVQPSLSAEKRHTPQTTQSHTHARFSHLFPSGHTASFTCLFVSRRRDTRSDNLLQSGSRANHMECQRVHWDQLDFLLQPSPKPQPCFPNLLADG</sequence>
<evidence type="ECO:0000313" key="3">
    <source>
        <dbReference type="Proteomes" id="UP001266305"/>
    </source>
</evidence>
<reference evidence="2 3" key="1">
    <citation type="submission" date="2023-05" db="EMBL/GenBank/DDBJ databases">
        <title>B98-5 Cell Line De Novo Hybrid Assembly: An Optical Mapping Approach.</title>
        <authorList>
            <person name="Kananen K."/>
            <person name="Auerbach J.A."/>
            <person name="Kautto E."/>
            <person name="Blachly J.S."/>
        </authorList>
    </citation>
    <scope>NUCLEOTIDE SEQUENCE [LARGE SCALE GENOMIC DNA]</scope>
    <source>
        <strain evidence="2">B95-8</strain>
        <tissue evidence="2">Cell line</tissue>
    </source>
</reference>
<evidence type="ECO:0000256" key="1">
    <source>
        <dbReference type="SAM" id="MobiDB-lite"/>
    </source>
</evidence>
<keyword evidence="3" id="KW-1185">Reference proteome</keyword>
<dbReference type="EMBL" id="JASSZA010000006">
    <property type="protein sequence ID" value="KAK2107958.1"/>
    <property type="molecule type" value="Genomic_DNA"/>
</dbReference>